<protein>
    <submittedName>
        <fullName evidence="1">Uncharacterized protein</fullName>
    </submittedName>
</protein>
<keyword evidence="2" id="KW-1185">Reference proteome</keyword>
<organism evidence="1 2">
    <name type="scientific">Ilex paraguariensis</name>
    <name type="common">yerba mate</name>
    <dbReference type="NCBI Taxonomy" id="185542"/>
    <lineage>
        <taxon>Eukaryota</taxon>
        <taxon>Viridiplantae</taxon>
        <taxon>Streptophyta</taxon>
        <taxon>Embryophyta</taxon>
        <taxon>Tracheophyta</taxon>
        <taxon>Spermatophyta</taxon>
        <taxon>Magnoliopsida</taxon>
        <taxon>eudicotyledons</taxon>
        <taxon>Gunneridae</taxon>
        <taxon>Pentapetalae</taxon>
        <taxon>asterids</taxon>
        <taxon>campanulids</taxon>
        <taxon>Aquifoliales</taxon>
        <taxon>Aquifoliaceae</taxon>
        <taxon>Ilex</taxon>
    </lineage>
</organism>
<reference evidence="1 2" key="1">
    <citation type="submission" date="2024-02" db="EMBL/GenBank/DDBJ databases">
        <authorList>
            <person name="Vignale AGUSTIN F."/>
            <person name="Sosa J E."/>
            <person name="Modenutti C."/>
        </authorList>
    </citation>
    <scope>NUCLEOTIDE SEQUENCE [LARGE SCALE GENOMIC DNA]</scope>
</reference>
<gene>
    <name evidence="1" type="ORF">ILEXP_LOCUS8903</name>
</gene>
<evidence type="ECO:0000313" key="1">
    <source>
        <dbReference type="EMBL" id="CAK9141326.1"/>
    </source>
</evidence>
<evidence type="ECO:0000313" key="2">
    <source>
        <dbReference type="Proteomes" id="UP001642360"/>
    </source>
</evidence>
<name>A0ABC8RAJ8_9AQUA</name>
<dbReference type="AlphaFoldDB" id="A0ABC8RAJ8"/>
<dbReference type="EMBL" id="CAUOFW020001125">
    <property type="protein sequence ID" value="CAK9141326.1"/>
    <property type="molecule type" value="Genomic_DNA"/>
</dbReference>
<dbReference type="Proteomes" id="UP001642360">
    <property type="component" value="Unassembled WGS sequence"/>
</dbReference>
<sequence>MSGWRSERYQQWEVGEREVGGHDGRRWGCRQRCQCSGRRNRRGRWLGKGSKEGLGEGVAVMEGEEGVGMAAGEGSSSSEIAGVSDESTLKRYGLAFKTWDFVRQLEPVRALAPPQHSENCVGGSDFSC</sequence>
<proteinExistence type="predicted"/>
<comment type="caution">
    <text evidence="1">The sequence shown here is derived from an EMBL/GenBank/DDBJ whole genome shotgun (WGS) entry which is preliminary data.</text>
</comment>
<accession>A0ABC8RAJ8</accession>